<dbReference type="RefSeq" id="WP_201077099.1">
    <property type="nucleotide sequence ID" value="NZ_CP067420.1"/>
</dbReference>
<feature type="domain" description="PRC-barrel" evidence="3">
    <location>
        <begin position="49"/>
        <end position="109"/>
    </location>
</feature>
<dbReference type="PANTHER" id="PTHR36505:SF1">
    <property type="entry name" value="BLR1072 PROTEIN"/>
    <property type="match status" value="1"/>
</dbReference>
<evidence type="ECO:0000313" key="4">
    <source>
        <dbReference type="EMBL" id="QQP90170.1"/>
    </source>
</evidence>
<dbReference type="Pfam" id="PF05239">
    <property type="entry name" value="PRC"/>
    <property type="match status" value="1"/>
</dbReference>
<feature type="compositionally biased region" description="Gly residues" evidence="1">
    <location>
        <begin position="148"/>
        <end position="157"/>
    </location>
</feature>
<keyword evidence="5" id="KW-1185">Reference proteome</keyword>
<accession>A0ABX7B8T6</accession>
<feature type="chain" id="PRO_5046365910" evidence="2">
    <location>
        <begin position="22"/>
        <end position="170"/>
    </location>
</feature>
<gene>
    <name evidence="4" type="ORF">IGS68_02555</name>
</gene>
<dbReference type="InterPro" id="IPR011033">
    <property type="entry name" value="PRC_barrel-like_sf"/>
</dbReference>
<dbReference type="EMBL" id="CP067420">
    <property type="protein sequence ID" value="QQP90170.1"/>
    <property type="molecule type" value="Genomic_DNA"/>
</dbReference>
<evidence type="ECO:0000256" key="2">
    <source>
        <dbReference type="SAM" id="SignalP"/>
    </source>
</evidence>
<dbReference type="Proteomes" id="UP000595197">
    <property type="component" value="Chromosome"/>
</dbReference>
<proteinExistence type="predicted"/>
<feature type="compositionally biased region" description="Low complexity" evidence="1">
    <location>
        <begin position="24"/>
        <end position="43"/>
    </location>
</feature>
<organism evidence="4 5">
    <name type="scientific">Skermanella cutis</name>
    <dbReference type="NCBI Taxonomy" id="2775420"/>
    <lineage>
        <taxon>Bacteria</taxon>
        <taxon>Pseudomonadati</taxon>
        <taxon>Pseudomonadota</taxon>
        <taxon>Alphaproteobacteria</taxon>
        <taxon>Rhodospirillales</taxon>
        <taxon>Azospirillaceae</taxon>
        <taxon>Skermanella</taxon>
    </lineage>
</organism>
<evidence type="ECO:0000313" key="5">
    <source>
        <dbReference type="Proteomes" id="UP000595197"/>
    </source>
</evidence>
<evidence type="ECO:0000256" key="1">
    <source>
        <dbReference type="SAM" id="MobiDB-lite"/>
    </source>
</evidence>
<feature type="signal peptide" evidence="2">
    <location>
        <begin position="1"/>
        <end position="21"/>
    </location>
</feature>
<reference evidence="4" key="1">
    <citation type="submission" date="2021-02" db="EMBL/GenBank/DDBJ databases">
        <title>Skermanella TT6 skin isolate.</title>
        <authorList>
            <person name="Lee K."/>
            <person name="Ganzorig M."/>
        </authorList>
    </citation>
    <scope>NUCLEOTIDE SEQUENCE</scope>
    <source>
        <strain evidence="4">TT6</strain>
    </source>
</reference>
<dbReference type="PANTHER" id="PTHR36505">
    <property type="entry name" value="BLR1072 PROTEIN"/>
    <property type="match status" value="1"/>
</dbReference>
<dbReference type="InterPro" id="IPR027275">
    <property type="entry name" value="PRC-brl_dom"/>
</dbReference>
<sequence>MRKELIGAASAIALMTGAAFAQGTSTPDPSATPAVPPAAADGMPAAGAVSAEEMIGEDVMGSDGEKIGSVEDVIIDPASGEATQLVISSGGFLGIGEKRISVDFSQVQVQTEDDGEPESLTLSNMTQADVEAMPEFQYSDTMTTLNRSGGGSGGMSGSTGTTPGAAGNSQ</sequence>
<keyword evidence="2" id="KW-0732">Signal</keyword>
<dbReference type="SUPFAM" id="SSF50346">
    <property type="entry name" value="PRC-barrel domain"/>
    <property type="match status" value="1"/>
</dbReference>
<feature type="region of interest" description="Disordered" evidence="1">
    <location>
        <begin position="23"/>
        <end position="43"/>
    </location>
</feature>
<evidence type="ECO:0000259" key="3">
    <source>
        <dbReference type="Pfam" id="PF05239"/>
    </source>
</evidence>
<protein>
    <submittedName>
        <fullName evidence="4">PRC-barrel domain-containing protein</fullName>
    </submittedName>
</protein>
<feature type="region of interest" description="Disordered" evidence="1">
    <location>
        <begin position="142"/>
        <end position="170"/>
    </location>
</feature>
<feature type="compositionally biased region" description="Low complexity" evidence="1">
    <location>
        <begin position="158"/>
        <end position="170"/>
    </location>
</feature>
<dbReference type="Gene3D" id="2.30.30.240">
    <property type="entry name" value="PRC-barrel domain"/>
    <property type="match status" value="1"/>
</dbReference>
<name>A0ABX7B8T6_9PROT</name>